<protein>
    <submittedName>
        <fullName evidence="1">Uncharacterized protein</fullName>
    </submittedName>
</protein>
<dbReference type="Proteomes" id="UP001432027">
    <property type="component" value="Unassembled WGS sequence"/>
</dbReference>
<sequence length="104" mass="11448">MSITVGLAKCPEEDLKPFEALRSCLLLEARSVLNSTHNSLGEVYSLAVGDNPQPADVVRGWAGAAAFHEFVRLQVPFPLVCSRCSNKIQGHTFLQRQARTVRLI</sequence>
<reference evidence="1" key="1">
    <citation type="submission" date="2023-10" db="EMBL/GenBank/DDBJ databases">
        <title>Genome assembly of Pristionchus species.</title>
        <authorList>
            <person name="Yoshida K."/>
            <person name="Sommer R.J."/>
        </authorList>
    </citation>
    <scope>NUCLEOTIDE SEQUENCE</scope>
    <source>
        <strain evidence="1">RS0144</strain>
    </source>
</reference>
<dbReference type="EMBL" id="BTSX01000002">
    <property type="protein sequence ID" value="GMS83710.1"/>
    <property type="molecule type" value="Genomic_DNA"/>
</dbReference>
<gene>
    <name evidence="1" type="ORF">PENTCL1PPCAC_5885</name>
</gene>
<proteinExistence type="predicted"/>
<feature type="non-terminal residue" evidence="1">
    <location>
        <position position="104"/>
    </location>
</feature>
<accession>A0AAV5SMF8</accession>
<organism evidence="1 2">
    <name type="scientific">Pristionchus entomophagus</name>
    <dbReference type="NCBI Taxonomy" id="358040"/>
    <lineage>
        <taxon>Eukaryota</taxon>
        <taxon>Metazoa</taxon>
        <taxon>Ecdysozoa</taxon>
        <taxon>Nematoda</taxon>
        <taxon>Chromadorea</taxon>
        <taxon>Rhabditida</taxon>
        <taxon>Rhabditina</taxon>
        <taxon>Diplogasteromorpha</taxon>
        <taxon>Diplogasteroidea</taxon>
        <taxon>Neodiplogasteridae</taxon>
        <taxon>Pristionchus</taxon>
    </lineage>
</organism>
<evidence type="ECO:0000313" key="2">
    <source>
        <dbReference type="Proteomes" id="UP001432027"/>
    </source>
</evidence>
<comment type="caution">
    <text evidence="1">The sequence shown here is derived from an EMBL/GenBank/DDBJ whole genome shotgun (WGS) entry which is preliminary data.</text>
</comment>
<evidence type="ECO:0000313" key="1">
    <source>
        <dbReference type="EMBL" id="GMS83710.1"/>
    </source>
</evidence>
<keyword evidence="2" id="KW-1185">Reference proteome</keyword>
<dbReference type="AlphaFoldDB" id="A0AAV5SMF8"/>
<name>A0AAV5SMF8_9BILA</name>